<evidence type="ECO:0000313" key="2">
    <source>
        <dbReference type="Proteomes" id="UP001243420"/>
    </source>
</evidence>
<dbReference type="EC" id="2.4.-.-" evidence="1"/>
<protein>
    <submittedName>
        <fullName evidence="1">Glycosyltransferase family 2 protein</fullName>
        <ecNumber evidence="1">2.4.-.-</ecNumber>
    </submittedName>
</protein>
<dbReference type="Proteomes" id="UP001243420">
    <property type="component" value="Chromosome"/>
</dbReference>
<dbReference type="InterPro" id="IPR029044">
    <property type="entry name" value="Nucleotide-diphossugar_trans"/>
</dbReference>
<reference evidence="1 2" key="1">
    <citation type="submission" date="2023-04" db="EMBL/GenBank/DDBJ databases">
        <title>Jannaschia ovalis sp. nov., a marine bacterium isolated from sea tidal flat.</title>
        <authorList>
            <person name="Kwon D.Y."/>
            <person name="Kim J.-J."/>
        </authorList>
    </citation>
    <scope>NUCLEOTIDE SEQUENCE [LARGE SCALE GENOMIC DNA]</scope>
    <source>
        <strain evidence="1 2">GRR-S6-38</strain>
    </source>
</reference>
<sequence length="346" mass="36996">MTITVVTCLRDEGPFLTEWLAHLRALGVDRILAFTNDCADGTEAVLDALAPAGVTHVPQGAIADQPGQTPQWRAMAAAWDHPACDADWLLHLDPDEYIALEGAADLPGLIAANAGAQAIALPWRLFGWSGRVAAGEGTTPERFRRAAPAGLAYPALGSFIKTLFHREGPFTGFGIHRPRQSAVPVFHDDCGRPDPELAAAQGRILLWRGGAAPAGRMVQLNHYSVRSVEEFLVKRERGLPNRVGKPIDLTYWVERNFNQVEDDMIAPQLPAMGVELARLRALPGLAGAETASRAWHAARLKAILATPEGATLAGRLVLAGGSHAPDAALGRRLIAMRRRAEAGAAA</sequence>
<evidence type="ECO:0000313" key="1">
    <source>
        <dbReference type="EMBL" id="WGH78850.1"/>
    </source>
</evidence>
<dbReference type="SUPFAM" id="SSF53448">
    <property type="entry name" value="Nucleotide-diphospho-sugar transferases"/>
    <property type="match status" value="1"/>
</dbReference>
<dbReference type="GO" id="GO:0016757">
    <property type="term" value="F:glycosyltransferase activity"/>
    <property type="evidence" value="ECO:0007669"/>
    <property type="project" value="UniProtKB-KW"/>
</dbReference>
<organism evidence="1 2">
    <name type="scientific">Jannaschia ovalis</name>
    <dbReference type="NCBI Taxonomy" id="3038773"/>
    <lineage>
        <taxon>Bacteria</taxon>
        <taxon>Pseudomonadati</taxon>
        <taxon>Pseudomonadota</taxon>
        <taxon>Alphaproteobacteria</taxon>
        <taxon>Rhodobacterales</taxon>
        <taxon>Roseobacteraceae</taxon>
        <taxon>Jannaschia</taxon>
    </lineage>
</organism>
<dbReference type="EMBL" id="CP122537">
    <property type="protein sequence ID" value="WGH78850.1"/>
    <property type="molecule type" value="Genomic_DNA"/>
</dbReference>
<keyword evidence="1" id="KW-0808">Transferase</keyword>
<name>A0ABY8LBZ4_9RHOB</name>
<dbReference type="RefSeq" id="WP_279965601.1">
    <property type="nucleotide sequence ID" value="NZ_CP122537.1"/>
</dbReference>
<dbReference type="Pfam" id="PF13704">
    <property type="entry name" value="Glyco_tranf_2_4"/>
    <property type="match status" value="1"/>
</dbReference>
<keyword evidence="1" id="KW-0328">Glycosyltransferase</keyword>
<gene>
    <name evidence="1" type="ORF">P8627_00905</name>
</gene>
<keyword evidence="2" id="KW-1185">Reference proteome</keyword>
<accession>A0ABY8LBZ4</accession>
<proteinExistence type="predicted"/>